<name>A0ABW6V3Q3_MICFU</name>
<evidence type="ECO:0000256" key="1">
    <source>
        <dbReference type="ARBA" id="ARBA00022679"/>
    </source>
</evidence>
<protein>
    <submittedName>
        <fullName evidence="4">GNAT family N-acetyltransferase</fullName>
        <ecNumber evidence="4">2.3.1.-</ecNumber>
    </submittedName>
</protein>
<dbReference type="InterPro" id="IPR016181">
    <property type="entry name" value="Acyl_CoA_acyltransferase"/>
</dbReference>
<dbReference type="SUPFAM" id="SSF55729">
    <property type="entry name" value="Acyl-CoA N-acyltransferases (Nat)"/>
    <property type="match status" value="1"/>
</dbReference>
<evidence type="ECO:0000256" key="2">
    <source>
        <dbReference type="ARBA" id="ARBA00023315"/>
    </source>
</evidence>
<dbReference type="PROSITE" id="PS51186">
    <property type="entry name" value="GNAT"/>
    <property type="match status" value="1"/>
</dbReference>
<accession>A0ABW6V3Q3</accession>
<dbReference type="CDD" id="cd04301">
    <property type="entry name" value="NAT_SF"/>
    <property type="match status" value="1"/>
</dbReference>
<keyword evidence="2 4" id="KW-0012">Acyltransferase</keyword>
<reference evidence="4 5" key="1">
    <citation type="submission" date="2024-10" db="EMBL/GenBank/DDBJ databases">
        <title>The Natural Products Discovery Center: Release of the First 8490 Sequenced Strains for Exploring Actinobacteria Biosynthetic Diversity.</title>
        <authorList>
            <person name="Kalkreuter E."/>
            <person name="Kautsar S.A."/>
            <person name="Yang D."/>
            <person name="Bader C.D."/>
            <person name="Teijaro C.N."/>
            <person name="Fluegel L."/>
            <person name="Davis C.M."/>
            <person name="Simpson J.R."/>
            <person name="Lauterbach L."/>
            <person name="Steele A.D."/>
            <person name="Gui C."/>
            <person name="Meng S."/>
            <person name="Li G."/>
            <person name="Viehrig K."/>
            <person name="Ye F."/>
            <person name="Su P."/>
            <person name="Kiefer A.F."/>
            <person name="Nichols A."/>
            <person name="Cepeda A.J."/>
            <person name="Yan W."/>
            <person name="Fan B."/>
            <person name="Jiang Y."/>
            <person name="Adhikari A."/>
            <person name="Zheng C.-J."/>
            <person name="Schuster L."/>
            <person name="Cowan T.M."/>
            <person name="Smanski M.J."/>
            <person name="Chevrette M.G."/>
            <person name="De Carvalho L.P.S."/>
            <person name="Shen B."/>
        </authorList>
    </citation>
    <scope>NUCLEOTIDE SEQUENCE [LARGE SCALE GENOMIC DNA]</scope>
    <source>
        <strain evidence="4 5">NPDC001281</strain>
    </source>
</reference>
<dbReference type="Gene3D" id="3.40.630.30">
    <property type="match status" value="1"/>
</dbReference>
<evidence type="ECO:0000313" key="5">
    <source>
        <dbReference type="Proteomes" id="UP001602119"/>
    </source>
</evidence>
<proteinExistence type="predicted"/>
<dbReference type="RefSeq" id="WP_387342344.1">
    <property type="nucleotide sequence ID" value="NZ_JBIAXI010000007.1"/>
</dbReference>
<dbReference type="Pfam" id="PF00583">
    <property type="entry name" value="Acetyltransf_1"/>
    <property type="match status" value="1"/>
</dbReference>
<organism evidence="4 5">
    <name type="scientific">Microtetraspora fusca</name>
    <dbReference type="NCBI Taxonomy" id="1997"/>
    <lineage>
        <taxon>Bacteria</taxon>
        <taxon>Bacillati</taxon>
        <taxon>Actinomycetota</taxon>
        <taxon>Actinomycetes</taxon>
        <taxon>Streptosporangiales</taxon>
        <taxon>Streptosporangiaceae</taxon>
        <taxon>Microtetraspora</taxon>
    </lineage>
</organism>
<dbReference type="PANTHER" id="PTHR43877">
    <property type="entry name" value="AMINOALKYLPHOSPHONATE N-ACETYLTRANSFERASE-RELATED-RELATED"/>
    <property type="match status" value="1"/>
</dbReference>
<dbReference type="EC" id="2.3.1.-" evidence="4"/>
<comment type="caution">
    <text evidence="4">The sequence shown here is derived from an EMBL/GenBank/DDBJ whole genome shotgun (WGS) entry which is preliminary data.</text>
</comment>
<gene>
    <name evidence="4" type="ORF">ACFY05_13930</name>
</gene>
<evidence type="ECO:0000313" key="4">
    <source>
        <dbReference type="EMBL" id="MFF4773951.1"/>
    </source>
</evidence>
<feature type="domain" description="N-acetyltransferase" evidence="3">
    <location>
        <begin position="1"/>
        <end position="156"/>
    </location>
</feature>
<dbReference type="Proteomes" id="UP001602119">
    <property type="component" value="Unassembled WGS sequence"/>
</dbReference>
<evidence type="ECO:0000259" key="3">
    <source>
        <dbReference type="PROSITE" id="PS51186"/>
    </source>
</evidence>
<dbReference type="GO" id="GO:0016746">
    <property type="term" value="F:acyltransferase activity"/>
    <property type="evidence" value="ECO:0007669"/>
    <property type="project" value="UniProtKB-KW"/>
</dbReference>
<keyword evidence="5" id="KW-1185">Reference proteome</keyword>
<sequence>MTVRAATVDDIPELVRLREVLAVRMAADIHGQIESGWQEAYARALEERLGDPDVAVYVVDAPGGGLAACGAGFIYRRFPGPGLADGRWGYILGMTTDPAFRRRGHGRAILDALMAWYRENGVARVDLHATSDGMDLYAGHGFAERYPGLTWTSPSR</sequence>
<dbReference type="InterPro" id="IPR000182">
    <property type="entry name" value="GNAT_dom"/>
</dbReference>
<dbReference type="EMBL" id="JBIAXI010000007">
    <property type="protein sequence ID" value="MFF4773951.1"/>
    <property type="molecule type" value="Genomic_DNA"/>
</dbReference>
<dbReference type="InterPro" id="IPR050832">
    <property type="entry name" value="Bact_Acetyltransf"/>
</dbReference>
<keyword evidence="1 4" id="KW-0808">Transferase</keyword>